<organism evidence="6">
    <name type="scientific">Gibberella zeae</name>
    <name type="common">Wheat head blight fungus</name>
    <name type="synonym">Fusarium graminearum</name>
    <dbReference type="NCBI Taxonomy" id="5518"/>
    <lineage>
        <taxon>Eukaryota</taxon>
        <taxon>Fungi</taxon>
        <taxon>Dikarya</taxon>
        <taxon>Ascomycota</taxon>
        <taxon>Pezizomycotina</taxon>
        <taxon>Sordariomycetes</taxon>
        <taxon>Hypocreomycetidae</taxon>
        <taxon>Hypocreales</taxon>
        <taxon>Nectriaceae</taxon>
        <taxon>Fusarium</taxon>
    </lineage>
</organism>
<keyword evidence="2" id="KW-0274">FAD</keyword>
<keyword evidence="3" id="KW-0560">Oxidoreductase</keyword>
<evidence type="ECO:0000256" key="1">
    <source>
        <dbReference type="ARBA" id="ARBA00022630"/>
    </source>
</evidence>
<evidence type="ECO:0000256" key="3">
    <source>
        <dbReference type="ARBA" id="ARBA00023002"/>
    </source>
</evidence>
<dbReference type="PANTHER" id="PTHR43004">
    <property type="entry name" value="TRK SYSTEM POTASSIUM UPTAKE PROTEIN"/>
    <property type="match status" value="1"/>
</dbReference>
<dbReference type="InterPro" id="IPR036188">
    <property type="entry name" value="FAD/NAD-bd_sf"/>
</dbReference>
<evidence type="ECO:0000313" key="6">
    <source>
        <dbReference type="EMBL" id="VIO57129.1"/>
    </source>
</evidence>
<name>A0A4E9DBX9_GIBZA</name>
<dbReference type="EMBL" id="CAAKMV010000127">
    <property type="protein sequence ID" value="VIO57129.1"/>
    <property type="molecule type" value="Genomic_DNA"/>
</dbReference>
<dbReference type="GO" id="GO:0016709">
    <property type="term" value="F:oxidoreductase activity, acting on paired donors, with incorporation or reduction of molecular oxygen, NAD(P)H as one donor, and incorporation of one atom of oxygen"/>
    <property type="evidence" value="ECO:0007669"/>
    <property type="project" value="UniProtKB-ARBA"/>
</dbReference>
<keyword evidence="4" id="KW-0812">Transmembrane</keyword>
<dbReference type="PANTHER" id="PTHR43004:SF20">
    <property type="entry name" value="2-MONOOXYGENASE, PUTATIVE (AFU_ORTHOLOGUE AFUA_1G13660)-RELATED"/>
    <property type="match status" value="1"/>
</dbReference>
<accession>A0A4E9DBX9</accession>
<evidence type="ECO:0000259" key="5">
    <source>
        <dbReference type="Pfam" id="PF01494"/>
    </source>
</evidence>
<feature type="transmembrane region" description="Helical" evidence="4">
    <location>
        <begin position="12"/>
        <end position="33"/>
    </location>
</feature>
<keyword evidence="1" id="KW-0285">Flavoprotein</keyword>
<dbReference type="Gene3D" id="3.30.9.10">
    <property type="entry name" value="D-Amino Acid Oxidase, subunit A, domain 2"/>
    <property type="match status" value="1"/>
</dbReference>
<dbReference type="SUPFAM" id="SSF51905">
    <property type="entry name" value="FAD/NAD(P)-binding domain"/>
    <property type="match status" value="1"/>
</dbReference>
<dbReference type="InterPro" id="IPR002938">
    <property type="entry name" value="FAD-bd"/>
</dbReference>
<protein>
    <recommendedName>
        <fullName evidence="5">FAD-binding domain-containing protein</fullName>
    </recommendedName>
</protein>
<reference evidence="6" key="1">
    <citation type="submission" date="2019-04" db="EMBL/GenBank/DDBJ databases">
        <authorList>
            <person name="Melise S."/>
            <person name="Noan J."/>
            <person name="Okalmin O."/>
        </authorList>
    </citation>
    <scope>NUCLEOTIDE SEQUENCE</scope>
    <source>
        <strain evidence="6">FN9</strain>
    </source>
</reference>
<dbReference type="AlphaFoldDB" id="A0A4E9DBX9"/>
<keyword evidence="4" id="KW-1133">Transmembrane helix</keyword>
<dbReference type="Gene3D" id="3.50.50.60">
    <property type="entry name" value="FAD/NAD(P)-binding domain"/>
    <property type="match status" value="1"/>
</dbReference>
<sequence length="220" mass="24551">MTGSTKTDHVDVLIVGAGPAGLMMATWLAKCGIKTRIIDKRNKNGLQCRTLEIFDSFGFANRAWIESNHMLEISLWNPDENGSLRRSARIPDTVPGISRFQQVVLHQGRIERFFLDAIKDFSKGEIEVERGVLPTSLEIDTASVHDPDAYPITVNLRHLSEEEAQPKQASTSDNGTTIQDGLFICPFSISTSFRNHNPVFPCSDQGWFSQLCFLISGLRL</sequence>
<evidence type="ECO:0000256" key="4">
    <source>
        <dbReference type="SAM" id="Phobius"/>
    </source>
</evidence>
<gene>
    <name evidence="6" type="ORF">FUG_LOCUS237328</name>
</gene>
<evidence type="ECO:0000256" key="2">
    <source>
        <dbReference type="ARBA" id="ARBA00022827"/>
    </source>
</evidence>
<feature type="domain" description="FAD-binding" evidence="5">
    <location>
        <begin position="10"/>
        <end position="85"/>
    </location>
</feature>
<proteinExistence type="predicted"/>
<dbReference type="Pfam" id="PF01494">
    <property type="entry name" value="FAD_binding_3"/>
    <property type="match status" value="1"/>
</dbReference>
<keyword evidence="4" id="KW-0472">Membrane</keyword>
<dbReference type="InterPro" id="IPR050641">
    <property type="entry name" value="RIFMO-like"/>
</dbReference>
<dbReference type="GO" id="GO:0071949">
    <property type="term" value="F:FAD binding"/>
    <property type="evidence" value="ECO:0007669"/>
    <property type="project" value="InterPro"/>
</dbReference>